<feature type="domain" description="Sialidase" evidence="8">
    <location>
        <begin position="72"/>
        <end position="378"/>
    </location>
</feature>
<comment type="similarity">
    <text evidence="2">Belongs to the glycosyl hydrolase 33 family.</text>
</comment>
<keyword evidence="5" id="KW-0119">Carbohydrate metabolism</keyword>
<dbReference type="RefSeq" id="XP_030217859.1">
    <property type="nucleotide sequence ID" value="XM_030361999.1"/>
</dbReference>
<reference evidence="9" key="1">
    <citation type="submission" date="2025-08" db="UniProtKB">
        <authorList>
            <consortium name="Ensembl"/>
        </authorList>
    </citation>
    <scope>IDENTIFICATION</scope>
</reference>
<dbReference type="CDD" id="cd15482">
    <property type="entry name" value="Sialidase_non-viral"/>
    <property type="match status" value="1"/>
</dbReference>
<dbReference type="GO" id="GO:0005737">
    <property type="term" value="C:cytoplasm"/>
    <property type="evidence" value="ECO:0007669"/>
    <property type="project" value="TreeGrafter"/>
</dbReference>
<dbReference type="Proteomes" id="UP000694546">
    <property type="component" value="Chromosome 7"/>
</dbReference>
<dbReference type="Ensembl" id="ENSGMOT00000024272.1">
    <property type="protein sequence ID" value="ENSGMOP00000061056.1"/>
    <property type="gene ID" value="ENSGMOG00000026696.1"/>
</dbReference>
<feature type="region of interest" description="Disordered" evidence="7">
    <location>
        <begin position="305"/>
        <end position="324"/>
    </location>
</feature>
<keyword evidence="4" id="KW-0443">Lipid metabolism</keyword>
<protein>
    <recommendedName>
        <fullName evidence="3">exo-alpha-sialidase</fullName>
        <ecNumber evidence="3">3.2.1.18</ecNumber>
    </recommendedName>
</protein>
<keyword evidence="6" id="KW-0378">Hydrolase</keyword>
<dbReference type="GeneID" id="115547629"/>
<dbReference type="PANTHER" id="PTHR10628">
    <property type="entry name" value="SIALIDASE"/>
    <property type="match status" value="1"/>
</dbReference>
<dbReference type="Pfam" id="PF13088">
    <property type="entry name" value="BNR_2"/>
    <property type="match status" value="1"/>
</dbReference>
<dbReference type="OrthoDB" id="2739686at2759"/>
<gene>
    <name evidence="9" type="primary">LOC115547629</name>
</gene>
<accession>A0A8C5CNY5</accession>
<dbReference type="AlphaFoldDB" id="A0A8C5CNY5"/>
<evidence type="ECO:0000256" key="4">
    <source>
        <dbReference type="ARBA" id="ARBA00022963"/>
    </source>
</evidence>
<reference evidence="9" key="2">
    <citation type="submission" date="2025-09" db="UniProtKB">
        <authorList>
            <consortium name="Ensembl"/>
        </authorList>
    </citation>
    <scope>IDENTIFICATION</scope>
</reference>
<evidence type="ECO:0000256" key="1">
    <source>
        <dbReference type="ARBA" id="ARBA00000427"/>
    </source>
</evidence>
<keyword evidence="10" id="KW-1185">Reference proteome</keyword>
<dbReference type="InterPro" id="IPR026856">
    <property type="entry name" value="Sialidase_fam"/>
</dbReference>
<comment type="catalytic activity">
    <reaction evidence="1">
        <text>Hydrolysis of alpha-(2-&gt;3)-, alpha-(2-&gt;6)-, alpha-(2-&gt;8)- glycosidic linkages of terminal sialic acid residues in oligosaccharides, glycoproteins, glycolipids, colominic acid and synthetic substrates.</text>
        <dbReference type="EC" id="3.2.1.18"/>
    </reaction>
</comment>
<evidence type="ECO:0000256" key="3">
    <source>
        <dbReference type="ARBA" id="ARBA00012733"/>
    </source>
</evidence>
<evidence type="ECO:0000256" key="5">
    <source>
        <dbReference type="ARBA" id="ARBA00023277"/>
    </source>
</evidence>
<dbReference type="GO" id="GO:0016020">
    <property type="term" value="C:membrane"/>
    <property type="evidence" value="ECO:0007669"/>
    <property type="project" value="TreeGrafter"/>
</dbReference>
<evidence type="ECO:0000259" key="8">
    <source>
        <dbReference type="Pfam" id="PF13088"/>
    </source>
</evidence>
<dbReference type="InterPro" id="IPR036278">
    <property type="entry name" value="Sialidase_sf"/>
</dbReference>
<sequence>MINSRMSGVINADNLQSSIIGQPSSKRGTAELVKTTLFKKEPDGVTYRIPSLLYLPERHTYLAFAEKRTSPSDSDAKILVIRRGTITKDGAIQWSPCEELSTAQLPDHRTMNPCPVYDRKTQTVSLFFICVRSNVTECRQILTGRNQTRLCRVTSRDHGATWGPTADLTDSAIGDAVGRWATFGVGPGHGVQLAAGRLVVPAYAYYERVRCLCLWPVPLTVKPRALAVYSDDAGLTWRAGALLGAASCECEMAEVVDGEGVAQLYCNARHSGGVRVEALSRDGGGRFEKPRRAEQLVEPRKGCQGSVVGFPAPEPPTGGGSEGAGRTRTWLAFSHPTHGESRLNLGVYLNRAPLGRSGWDPPMVIHRGPSGYSDLAYSQEDQRFSCLLECGEKSELEQIAFMSFTLDEIRQTAG</sequence>
<evidence type="ECO:0000313" key="10">
    <source>
        <dbReference type="Proteomes" id="UP000694546"/>
    </source>
</evidence>
<dbReference type="GeneTree" id="ENSGT00950000182944"/>
<dbReference type="EC" id="3.2.1.18" evidence="3"/>
<proteinExistence type="inferred from homology"/>
<evidence type="ECO:0000256" key="7">
    <source>
        <dbReference type="SAM" id="MobiDB-lite"/>
    </source>
</evidence>
<keyword evidence="6" id="KW-0326">Glycosidase</keyword>
<dbReference type="GO" id="GO:0006689">
    <property type="term" value="P:ganglioside catabolic process"/>
    <property type="evidence" value="ECO:0007669"/>
    <property type="project" value="TreeGrafter"/>
</dbReference>
<organism evidence="9 10">
    <name type="scientific">Gadus morhua</name>
    <name type="common">Atlantic cod</name>
    <dbReference type="NCBI Taxonomy" id="8049"/>
    <lineage>
        <taxon>Eukaryota</taxon>
        <taxon>Metazoa</taxon>
        <taxon>Chordata</taxon>
        <taxon>Craniata</taxon>
        <taxon>Vertebrata</taxon>
        <taxon>Euteleostomi</taxon>
        <taxon>Actinopterygii</taxon>
        <taxon>Neopterygii</taxon>
        <taxon>Teleostei</taxon>
        <taxon>Neoteleostei</taxon>
        <taxon>Acanthomorphata</taxon>
        <taxon>Zeiogadaria</taxon>
        <taxon>Gadariae</taxon>
        <taxon>Gadiformes</taxon>
        <taxon>Gadoidei</taxon>
        <taxon>Gadidae</taxon>
        <taxon>Gadus</taxon>
    </lineage>
</organism>
<dbReference type="GO" id="GO:0009313">
    <property type="term" value="P:oligosaccharide catabolic process"/>
    <property type="evidence" value="ECO:0007669"/>
    <property type="project" value="TreeGrafter"/>
</dbReference>
<name>A0A8C5CNY5_GADMO</name>
<dbReference type="SUPFAM" id="SSF50939">
    <property type="entry name" value="Sialidases"/>
    <property type="match status" value="1"/>
</dbReference>
<evidence type="ECO:0000256" key="6">
    <source>
        <dbReference type="ARBA" id="ARBA00023295"/>
    </source>
</evidence>
<evidence type="ECO:0000313" key="9">
    <source>
        <dbReference type="Ensembl" id="ENSGMOP00000061056.1"/>
    </source>
</evidence>
<dbReference type="OMA" id="ECGIKRE"/>
<evidence type="ECO:0000256" key="2">
    <source>
        <dbReference type="ARBA" id="ARBA00009348"/>
    </source>
</evidence>
<dbReference type="KEGG" id="gmh:115547629"/>
<dbReference type="GO" id="GO:0004308">
    <property type="term" value="F:exo-alpha-sialidase activity"/>
    <property type="evidence" value="ECO:0007669"/>
    <property type="project" value="UniProtKB-EC"/>
</dbReference>
<dbReference type="Gene3D" id="2.120.10.10">
    <property type="match status" value="1"/>
</dbReference>
<dbReference type="PANTHER" id="PTHR10628:SF23">
    <property type="entry name" value="SIALIDASE-3"/>
    <property type="match status" value="1"/>
</dbReference>
<dbReference type="InterPro" id="IPR011040">
    <property type="entry name" value="Sialidase"/>
</dbReference>
<keyword evidence="4" id="KW-0442">Lipid degradation</keyword>